<dbReference type="InterPro" id="IPR040521">
    <property type="entry name" value="KDZ"/>
</dbReference>
<proteinExistence type="predicted"/>
<accession>A0A1M2VHN8</accession>
<evidence type="ECO:0000256" key="1">
    <source>
        <dbReference type="SAM" id="MobiDB-lite"/>
    </source>
</evidence>
<comment type="caution">
    <text evidence="2">The sequence shown here is derived from an EMBL/GenBank/DDBJ whole genome shotgun (WGS) entry which is preliminary data.</text>
</comment>
<sequence length="1090" mass="122044">TKTIRIEEMRQRQLRAMERYELNVAGLDEQSIRALATMRGDLPPDPQPLEGHDSNIDDASAAPVDDDNDSAWGDDMEDGVEVDDESMRELMEFTTHFRKADDKRTWRQRVDRQDAHWTKIMPRLVDAYLGWRYPRVSNPPEPTVPQDPRVALSGVEVPPNPPREGPPSVEEQPSPAPTPDPDQVPSATTSPVVDPMHFVIDVLDIFTAAPTASISSDTALSPAEALVMNGYLGATPVRPSIAIALPTLELLRRVRLYKASFSLEAFAKLVCYYYSIPYRRTIRTAISDSFDVYLSILRIVKTRVMGALGRDTPDWRVRNSCPACCYKLEGEPVQPISRMFCMDGNNSLKRMRPLGGRKVGDSRVFEGSDYYLPQTYVNQFADEVRTSRSRKDAGLAPSNAPHVSVSDDMDVDDPETDARTSDDFGGQPGLPLGQPCASASSARSDQPPESSSSTIAAAPAATADDLLIPESQPADSPEVTRNSPDQEVIVEGDPTDGDPATSTCTKNWKAAQSDEKKRSWDVFEETGIFASACRHGFMLWIIDMVRSGELARYPLATIAKALDVLDKRAMCGYDVGCSFQTTLSRSSLGERFKEKEGRMCVNAFHGYSHEYSCQVKNHPNVIEGMGLEDLETLERIFSASNQLAVVTRYASPYRRRVLIDLFFQQWDDEKYLNVGKMLYDNHRQASTIIREQGIVVAEAMKSQGLTASDLALYAEQERVYLASLGKESTHDMHEIAYVEALQELRAISAQFAKTNRQFLAADGDVEVTFMDPLDGPTNYEEETSKTRKIETNRRYLDARRKALMLEVADLEVLLGISTSWQPADAEYMRVAQYIATRKYQRALSNLQRLVVQRLFELQKMNLSQTGYRMRRHIAKNMQTRSRALRNGIQAYNTAAAAVDPPRPKLDWETVSHYHLLQEFELLNDTRADVRERPWARPAVRETLRQARRVARAREEIDTVNIEARRVHSAIRDEEALFARVLGYVSRVHDPVHGALREYVTRRRAANAHVLAALQKLFELADFSGDATPGRRVGGPPASPFDGLLATDASTTPDAGVESVGTDDLEEEDLEDDDVRDELTTLTDFFGSLHA</sequence>
<dbReference type="OrthoDB" id="2689725at2759"/>
<gene>
    <name evidence="2" type="ORF">TRAPUB_2023</name>
</gene>
<feature type="compositionally biased region" description="Acidic residues" evidence="1">
    <location>
        <begin position="64"/>
        <end position="74"/>
    </location>
</feature>
<feature type="region of interest" description="Disordered" evidence="1">
    <location>
        <begin position="388"/>
        <end position="456"/>
    </location>
</feature>
<evidence type="ECO:0000313" key="2">
    <source>
        <dbReference type="EMBL" id="OJT07125.1"/>
    </source>
</evidence>
<dbReference type="AlphaFoldDB" id="A0A1M2VHN8"/>
<feature type="non-terminal residue" evidence="2">
    <location>
        <position position="1"/>
    </location>
</feature>
<dbReference type="OMA" id="ACRHGFM"/>
<feature type="region of interest" description="Disordered" evidence="1">
    <location>
        <begin position="470"/>
        <end position="509"/>
    </location>
</feature>
<feature type="compositionally biased region" description="Acidic residues" evidence="1">
    <location>
        <begin position="1060"/>
        <end position="1073"/>
    </location>
</feature>
<dbReference type="Proteomes" id="UP000184267">
    <property type="component" value="Unassembled WGS sequence"/>
</dbReference>
<feature type="compositionally biased region" description="Polar residues" evidence="1">
    <location>
        <begin position="437"/>
        <end position="449"/>
    </location>
</feature>
<organism evidence="2 3">
    <name type="scientific">Trametes pubescens</name>
    <name type="common">White-rot fungus</name>
    <dbReference type="NCBI Taxonomy" id="154538"/>
    <lineage>
        <taxon>Eukaryota</taxon>
        <taxon>Fungi</taxon>
        <taxon>Dikarya</taxon>
        <taxon>Basidiomycota</taxon>
        <taxon>Agaricomycotina</taxon>
        <taxon>Agaricomycetes</taxon>
        <taxon>Polyporales</taxon>
        <taxon>Polyporaceae</taxon>
        <taxon>Trametes</taxon>
    </lineage>
</organism>
<keyword evidence="3" id="KW-1185">Reference proteome</keyword>
<name>A0A1M2VHN8_TRAPU</name>
<feature type="region of interest" description="Disordered" evidence="1">
    <location>
        <begin position="38"/>
        <end position="74"/>
    </location>
</feature>
<feature type="region of interest" description="Disordered" evidence="1">
    <location>
        <begin position="1028"/>
        <end position="1073"/>
    </location>
</feature>
<dbReference type="STRING" id="154538.A0A1M2VHN8"/>
<evidence type="ECO:0008006" key="4">
    <source>
        <dbReference type="Google" id="ProtNLM"/>
    </source>
</evidence>
<dbReference type="PANTHER" id="PTHR33096:SF1">
    <property type="entry name" value="CXC1-LIKE CYSTEINE CLUSTER ASSOCIATED WITH KDZ TRANSPOSASES DOMAIN-CONTAINING PROTEIN"/>
    <property type="match status" value="1"/>
</dbReference>
<dbReference type="EMBL" id="MNAD01001223">
    <property type="protein sequence ID" value="OJT07125.1"/>
    <property type="molecule type" value="Genomic_DNA"/>
</dbReference>
<protein>
    <recommendedName>
        <fullName evidence="4">CxC1-like cysteine cluster associated with KDZ transposases domain-containing protein</fullName>
    </recommendedName>
</protein>
<evidence type="ECO:0000313" key="3">
    <source>
        <dbReference type="Proteomes" id="UP000184267"/>
    </source>
</evidence>
<dbReference type="PANTHER" id="PTHR33096">
    <property type="entry name" value="CXC2 DOMAIN-CONTAINING PROTEIN"/>
    <property type="match status" value="1"/>
</dbReference>
<dbReference type="Pfam" id="PF18758">
    <property type="entry name" value="KDZ"/>
    <property type="match status" value="1"/>
</dbReference>
<reference evidence="2 3" key="1">
    <citation type="submission" date="2016-10" db="EMBL/GenBank/DDBJ databases">
        <title>Genome sequence of the basidiomycete white-rot fungus Trametes pubescens.</title>
        <authorList>
            <person name="Makela M.R."/>
            <person name="Granchi Z."/>
            <person name="Peng M."/>
            <person name="De Vries R.P."/>
            <person name="Grigoriev I."/>
            <person name="Riley R."/>
            <person name="Hilden K."/>
        </authorList>
    </citation>
    <scope>NUCLEOTIDE SEQUENCE [LARGE SCALE GENOMIC DNA]</scope>
    <source>
        <strain evidence="2 3">FBCC735</strain>
    </source>
</reference>
<feature type="region of interest" description="Disordered" evidence="1">
    <location>
        <begin position="139"/>
        <end position="190"/>
    </location>
</feature>